<reference evidence="10 11" key="1">
    <citation type="journal article" date="2023" name="J. Hered.">
        <title>Chromosome-level genome of the wood stork (Mycteria americana) provides insight into avian chromosome evolution.</title>
        <authorList>
            <person name="Flamio R. Jr."/>
            <person name="Ramstad K.M."/>
        </authorList>
    </citation>
    <scope>NUCLEOTIDE SEQUENCE [LARGE SCALE GENOMIC DNA]</scope>
    <source>
        <strain evidence="10">JAX WOST 10</strain>
    </source>
</reference>
<keyword evidence="3" id="KW-0677">Repeat</keyword>
<dbReference type="FunFam" id="3.30.160.60:FF:001684">
    <property type="entry name" value="zinc finger protein 33B-like"/>
    <property type="match status" value="1"/>
</dbReference>
<feature type="region of interest" description="Disordered" evidence="7">
    <location>
        <begin position="469"/>
        <end position="502"/>
    </location>
</feature>
<dbReference type="SMART" id="SM00349">
    <property type="entry name" value="KRAB"/>
    <property type="match status" value="1"/>
</dbReference>
<dbReference type="PROSITE" id="PS50805">
    <property type="entry name" value="KRAB"/>
    <property type="match status" value="1"/>
</dbReference>
<dbReference type="PROSITE" id="PS00028">
    <property type="entry name" value="ZINC_FINGER_C2H2_1"/>
    <property type="match status" value="5"/>
</dbReference>
<dbReference type="InterPro" id="IPR036236">
    <property type="entry name" value="Znf_C2H2_sf"/>
</dbReference>
<feature type="domain" description="C2H2-type" evidence="8">
    <location>
        <begin position="527"/>
        <end position="554"/>
    </location>
</feature>
<name>A0AAN7NGX1_MYCAM</name>
<sequence length="652" mass="71132">MPLQPPLLPERAHVREAQLHSAEASLWTVVATVQAMERKIDLLATRLLSLEGRSGTAEKKLLDCEKTAMEFGNQLESKWAVLGTLIQEYGLLQRRLENVENLLKNRNFWVLRLPPGPRGEVPKVPVTFVDIAVYFSAEEWKNLEEWQKELYNNLVKENYESLISLGKHPFSPLSRQAGVMAAAPRRVPDVGALLPRERSVMAHAVASGPPVLEGTLRGSCCAHGDGMMCRAVPCRAVPVPLPLRGAACAAWPRGSSSPKSDGPGVLRCTGLRHGGPAELRQPLHQERCQGPTALRVPRASEAQPRSERGEGPCVPEQRELEQRELPPDACAESLISTSDILSRIKQEVAFVGEQHFTEERGMPADPCAGADTLITAHDFLSWIKQEEEPCVREPWELPEREMLPGPGPAGEGLLVKTEERCPHAEPPEEVGLPGSSGELLFPGTGFGSPEGQAVVAAAAAVALPAQHRLGKAPGSEPGPGAEAAGVPTAMPGPAEERPHGCTECGKSFSGKKSLRIHQRSHAAERPYPCAECGKSFNCHSGLVRHQMIHRGERPYKCAECGKCYSRKEHLQNHQRLHTGERPFACAACGKSFIRKQNLLKHQRIHTGERPYQCPACGRSFRYKESLKDHQRVHGAEAGPPPLPPPGIMPPGD</sequence>
<dbReference type="Proteomes" id="UP001333110">
    <property type="component" value="Unassembled WGS sequence"/>
</dbReference>
<comment type="caution">
    <text evidence="10">The sequence shown here is derived from an EMBL/GenBank/DDBJ whole genome shotgun (WGS) entry which is preliminary data.</text>
</comment>
<keyword evidence="2" id="KW-0479">Metal-binding</keyword>
<evidence type="ECO:0000256" key="3">
    <source>
        <dbReference type="ARBA" id="ARBA00022737"/>
    </source>
</evidence>
<dbReference type="FunFam" id="3.30.160.60:FF:001271">
    <property type="entry name" value="Zinc finger protein 282"/>
    <property type="match status" value="1"/>
</dbReference>
<evidence type="ECO:0000259" key="9">
    <source>
        <dbReference type="PROSITE" id="PS50805"/>
    </source>
</evidence>
<accession>A0AAN7NGX1</accession>
<dbReference type="AlphaFoldDB" id="A0AAN7NGX1"/>
<proteinExistence type="inferred from homology"/>
<dbReference type="SUPFAM" id="SSF57997">
    <property type="entry name" value="Tropomyosin"/>
    <property type="match status" value="1"/>
</dbReference>
<feature type="domain" description="C2H2-type" evidence="8">
    <location>
        <begin position="611"/>
        <end position="638"/>
    </location>
</feature>
<evidence type="ECO:0008006" key="12">
    <source>
        <dbReference type="Google" id="ProtNLM"/>
    </source>
</evidence>
<protein>
    <recommendedName>
        <fullName evidence="12">Zinc finger protein 282</fullName>
    </recommendedName>
</protein>
<dbReference type="PANTHER" id="PTHR24381:SF269">
    <property type="entry name" value="ZINC FINGER PROTEIN 398"/>
    <property type="match status" value="1"/>
</dbReference>
<dbReference type="PROSITE" id="PS50157">
    <property type="entry name" value="ZINC_FINGER_C2H2_2"/>
    <property type="match status" value="5"/>
</dbReference>
<feature type="region of interest" description="Disordered" evidence="7">
    <location>
        <begin position="250"/>
        <end position="328"/>
    </location>
</feature>
<gene>
    <name evidence="10" type="ORF">QYF61_001513</name>
</gene>
<evidence type="ECO:0000256" key="2">
    <source>
        <dbReference type="ARBA" id="ARBA00022723"/>
    </source>
</evidence>
<feature type="domain" description="C2H2-type" evidence="8">
    <location>
        <begin position="555"/>
        <end position="582"/>
    </location>
</feature>
<dbReference type="Pfam" id="PF00096">
    <property type="entry name" value="zf-C2H2"/>
    <property type="match status" value="5"/>
</dbReference>
<dbReference type="GO" id="GO:0000977">
    <property type="term" value="F:RNA polymerase II transcription regulatory region sequence-specific DNA binding"/>
    <property type="evidence" value="ECO:0007669"/>
    <property type="project" value="TreeGrafter"/>
</dbReference>
<keyword evidence="11" id="KW-1185">Reference proteome</keyword>
<evidence type="ECO:0000256" key="4">
    <source>
        <dbReference type="ARBA" id="ARBA00022771"/>
    </source>
</evidence>
<dbReference type="InterPro" id="IPR013087">
    <property type="entry name" value="Znf_C2H2_type"/>
</dbReference>
<organism evidence="10 11">
    <name type="scientific">Mycteria americana</name>
    <name type="common">Wood stork</name>
    <dbReference type="NCBI Taxonomy" id="33587"/>
    <lineage>
        <taxon>Eukaryota</taxon>
        <taxon>Metazoa</taxon>
        <taxon>Chordata</taxon>
        <taxon>Craniata</taxon>
        <taxon>Vertebrata</taxon>
        <taxon>Euteleostomi</taxon>
        <taxon>Archelosauria</taxon>
        <taxon>Archosauria</taxon>
        <taxon>Dinosauria</taxon>
        <taxon>Saurischia</taxon>
        <taxon>Theropoda</taxon>
        <taxon>Coelurosauria</taxon>
        <taxon>Aves</taxon>
        <taxon>Neognathae</taxon>
        <taxon>Neoaves</taxon>
        <taxon>Aequornithes</taxon>
        <taxon>Ciconiiformes</taxon>
        <taxon>Ciconiidae</taxon>
        <taxon>Mycteria</taxon>
    </lineage>
</organism>
<feature type="region of interest" description="Disordered" evidence="7">
    <location>
        <begin position="627"/>
        <end position="652"/>
    </location>
</feature>
<keyword evidence="4 6" id="KW-0863">Zinc-finger</keyword>
<feature type="domain" description="C2H2-type" evidence="8">
    <location>
        <begin position="583"/>
        <end position="610"/>
    </location>
</feature>
<dbReference type="FunFam" id="3.30.160.60:FF:000151">
    <property type="entry name" value="Zinc finger and SCAN domain-containing 21"/>
    <property type="match status" value="1"/>
</dbReference>
<dbReference type="InterPro" id="IPR036051">
    <property type="entry name" value="KRAB_dom_sf"/>
</dbReference>
<evidence type="ECO:0000256" key="1">
    <source>
        <dbReference type="ARBA" id="ARBA00006991"/>
    </source>
</evidence>
<dbReference type="SMART" id="SM00355">
    <property type="entry name" value="ZnF_C2H2"/>
    <property type="match status" value="5"/>
</dbReference>
<dbReference type="PANTHER" id="PTHR24381">
    <property type="entry name" value="ZINC FINGER PROTEIN"/>
    <property type="match status" value="1"/>
</dbReference>
<feature type="domain" description="KRAB" evidence="9">
    <location>
        <begin position="126"/>
        <end position="197"/>
    </location>
</feature>
<dbReference type="EMBL" id="JAUNZN010000002">
    <property type="protein sequence ID" value="KAK4825690.1"/>
    <property type="molecule type" value="Genomic_DNA"/>
</dbReference>
<evidence type="ECO:0000256" key="7">
    <source>
        <dbReference type="SAM" id="MobiDB-lite"/>
    </source>
</evidence>
<evidence type="ECO:0000313" key="10">
    <source>
        <dbReference type="EMBL" id="KAK4825690.1"/>
    </source>
</evidence>
<dbReference type="Gene3D" id="3.30.160.60">
    <property type="entry name" value="Classic Zinc Finger"/>
    <property type="match status" value="5"/>
</dbReference>
<evidence type="ECO:0000256" key="5">
    <source>
        <dbReference type="ARBA" id="ARBA00022833"/>
    </source>
</evidence>
<comment type="similarity">
    <text evidence="1">Belongs to the krueppel C2H2-type zinc-finger protein family.</text>
</comment>
<feature type="compositionally biased region" description="Basic and acidic residues" evidence="7">
    <location>
        <begin position="304"/>
        <end position="326"/>
    </location>
</feature>
<keyword evidence="5" id="KW-0862">Zinc</keyword>
<dbReference type="InterPro" id="IPR001909">
    <property type="entry name" value="KRAB"/>
</dbReference>
<dbReference type="Gene3D" id="6.10.140.140">
    <property type="match status" value="1"/>
</dbReference>
<feature type="compositionally biased region" description="Pro residues" evidence="7">
    <location>
        <begin position="638"/>
        <end position="652"/>
    </location>
</feature>
<dbReference type="CDD" id="cd07765">
    <property type="entry name" value="KRAB_A-box"/>
    <property type="match status" value="1"/>
</dbReference>
<dbReference type="GO" id="GO:0008270">
    <property type="term" value="F:zinc ion binding"/>
    <property type="evidence" value="ECO:0007669"/>
    <property type="project" value="UniProtKB-KW"/>
</dbReference>
<dbReference type="GO" id="GO:0005634">
    <property type="term" value="C:nucleus"/>
    <property type="evidence" value="ECO:0007669"/>
    <property type="project" value="TreeGrafter"/>
</dbReference>
<dbReference type="SUPFAM" id="SSF57667">
    <property type="entry name" value="beta-beta-alpha zinc fingers"/>
    <property type="match status" value="3"/>
</dbReference>
<evidence type="ECO:0000256" key="6">
    <source>
        <dbReference type="PROSITE-ProRule" id="PRU00042"/>
    </source>
</evidence>
<evidence type="ECO:0000259" key="8">
    <source>
        <dbReference type="PROSITE" id="PS50157"/>
    </source>
</evidence>
<dbReference type="FunFam" id="3.30.160.60:FF:001415">
    <property type="entry name" value="zinc finger protein 282"/>
    <property type="match status" value="1"/>
</dbReference>
<dbReference type="Pfam" id="PF01352">
    <property type="entry name" value="KRAB"/>
    <property type="match status" value="1"/>
</dbReference>
<feature type="compositionally biased region" description="Low complexity" evidence="7">
    <location>
        <begin position="472"/>
        <end position="487"/>
    </location>
</feature>
<dbReference type="FunFam" id="3.30.160.60:FF:002343">
    <property type="entry name" value="Zinc finger protein 33A"/>
    <property type="match status" value="1"/>
</dbReference>
<dbReference type="SUPFAM" id="SSF109640">
    <property type="entry name" value="KRAB domain (Kruppel-associated box)"/>
    <property type="match status" value="1"/>
</dbReference>
<feature type="domain" description="C2H2-type" evidence="8">
    <location>
        <begin position="499"/>
        <end position="526"/>
    </location>
</feature>
<evidence type="ECO:0000313" key="11">
    <source>
        <dbReference type="Proteomes" id="UP001333110"/>
    </source>
</evidence>
<dbReference type="GO" id="GO:0000981">
    <property type="term" value="F:DNA-binding transcription factor activity, RNA polymerase II-specific"/>
    <property type="evidence" value="ECO:0007669"/>
    <property type="project" value="TreeGrafter"/>
</dbReference>